<dbReference type="InterPro" id="IPR042530">
    <property type="entry name" value="EME1/EME2_C"/>
</dbReference>
<comment type="similarity">
    <text evidence="3 14">Belongs to the XPF family.</text>
</comment>
<keyword evidence="12 14" id="KW-0539">Nucleus</keyword>
<evidence type="ECO:0000256" key="10">
    <source>
        <dbReference type="ARBA" id="ARBA00023172"/>
    </source>
</evidence>
<dbReference type="InterPro" id="IPR047416">
    <property type="entry name" value="XPF_nuclease_Mus81"/>
</dbReference>
<evidence type="ECO:0000256" key="9">
    <source>
        <dbReference type="ARBA" id="ARBA00022842"/>
    </source>
</evidence>
<feature type="domain" description="ERCC4" evidence="16">
    <location>
        <begin position="384"/>
        <end position="482"/>
    </location>
</feature>
<keyword evidence="6 14" id="KW-0255">Endonuclease</keyword>
<dbReference type="GO" id="GO:0031573">
    <property type="term" value="P:mitotic intra-S DNA damage checkpoint signaling"/>
    <property type="evidence" value="ECO:0007669"/>
    <property type="project" value="TreeGrafter"/>
</dbReference>
<evidence type="ECO:0000256" key="4">
    <source>
        <dbReference type="ARBA" id="ARBA00022722"/>
    </source>
</evidence>
<dbReference type="InterPro" id="IPR011335">
    <property type="entry name" value="Restrct_endonuc-II-like"/>
</dbReference>
<evidence type="ECO:0000256" key="15">
    <source>
        <dbReference type="SAM" id="MobiDB-lite"/>
    </source>
</evidence>
<dbReference type="AlphaFoldDB" id="A0A9N9AVK8"/>
<comment type="function">
    <text evidence="14">Interacts with EME1 to form a DNA structure-specific endonuclease with substrate preference for branched DNA structures with a 5'-end at the branch nick. Typical substrates include 3'-flap structures, D-loops, replication forks and nicked Holliday junctions. May be required in mitosis for the processing of stalled or collapsed replication fork intermediates. May be required in meiosis for the repair of meiosis-specific double strand breaks subsequent to single-end invasion (SEI).</text>
</comment>
<accession>A0A9N9AVK8</accession>
<evidence type="ECO:0000259" key="16">
    <source>
        <dbReference type="SMART" id="SM00891"/>
    </source>
</evidence>
<evidence type="ECO:0000256" key="2">
    <source>
        <dbReference type="ARBA" id="ARBA00004123"/>
    </source>
</evidence>
<dbReference type="Pfam" id="PF21136">
    <property type="entry name" value="WHD_MUS81"/>
    <property type="match status" value="1"/>
</dbReference>
<evidence type="ECO:0000256" key="14">
    <source>
        <dbReference type="RuleBase" id="RU369042"/>
    </source>
</evidence>
<dbReference type="SUPFAM" id="SSF52980">
    <property type="entry name" value="Restriction endonuclease-like"/>
    <property type="match status" value="1"/>
</dbReference>
<dbReference type="GO" id="GO:0003677">
    <property type="term" value="F:DNA binding"/>
    <property type="evidence" value="ECO:0007669"/>
    <property type="project" value="UniProtKB-UniRule"/>
</dbReference>
<dbReference type="Pfam" id="PF14716">
    <property type="entry name" value="HHH_8"/>
    <property type="match status" value="1"/>
</dbReference>
<dbReference type="InterPro" id="IPR010996">
    <property type="entry name" value="HHH_MUS81"/>
</dbReference>
<dbReference type="InterPro" id="IPR027421">
    <property type="entry name" value="DNA_pol_lamdba_lyase_dom_sf"/>
</dbReference>
<keyword evidence="8 14" id="KW-0378">Hydrolase</keyword>
<dbReference type="Gene3D" id="1.10.10.10">
    <property type="entry name" value="Winged helix-like DNA-binding domain superfamily/Winged helix DNA-binding domain"/>
    <property type="match status" value="1"/>
</dbReference>
<feature type="compositionally biased region" description="Pro residues" evidence="15">
    <location>
        <begin position="98"/>
        <end position="114"/>
    </location>
</feature>
<comment type="cofactor">
    <cofactor evidence="1 14">
        <name>Mg(2+)</name>
        <dbReference type="ChEBI" id="CHEBI:18420"/>
    </cofactor>
</comment>
<name>A0A9N9AVK8_9GLOM</name>
<keyword evidence="11 14" id="KW-0234">DNA repair</keyword>
<dbReference type="SMART" id="SM00891">
    <property type="entry name" value="ERCC4"/>
    <property type="match status" value="1"/>
</dbReference>
<keyword evidence="5 14" id="KW-0479">Metal-binding</keyword>
<dbReference type="Pfam" id="PF02732">
    <property type="entry name" value="ERCC4"/>
    <property type="match status" value="1"/>
</dbReference>
<dbReference type="GO" id="GO:0046872">
    <property type="term" value="F:metal ion binding"/>
    <property type="evidence" value="ECO:0007669"/>
    <property type="project" value="UniProtKB-UniRule"/>
</dbReference>
<organism evidence="17 18">
    <name type="scientific">Paraglomus occultum</name>
    <dbReference type="NCBI Taxonomy" id="144539"/>
    <lineage>
        <taxon>Eukaryota</taxon>
        <taxon>Fungi</taxon>
        <taxon>Fungi incertae sedis</taxon>
        <taxon>Mucoromycota</taxon>
        <taxon>Glomeromycotina</taxon>
        <taxon>Glomeromycetes</taxon>
        <taxon>Paraglomerales</taxon>
        <taxon>Paraglomeraceae</taxon>
        <taxon>Paraglomus</taxon>
    </lineage>
</organism>
<dbReference type="FunFam" id="1.10.10.10:FF:000307">
    <property type="entry name" value="Crossover junction endonuclease MUS81"/>
    <property type="match status" value="1"/>
</dbReference>
<evidence type="ECO:0000256" key="1">
    <source>
        <dbReference type="ARBA" id="ARBA00001946"/>
    </source>
</evidence>
<dbReference type="InterPro" id="IPR047417">
    <property type="entry name" value="WHD_MUS81"/>
</dbReference>
<keyword evidence="18" id="KW-1185">Reference proteome</keyword>
<evidence type="ECO:0000256" key="12">
    <source>
        <dbReference type="ARBA" id="ARBA00023242"/>
    </source>
</evidence>
<keyword evidence="7 14" id="KW-0227">DNA damage</keyword>
<protein>
    <recommendedName>
        <fullName evidence="14">Crossover junction endonuclease MUS81</fullName>
        <ecNumber evidence="14">3.1.22.-</ecNumber>
    </recommendedName>
</protein>
<keyword evidence="10 14" id="KW-0233">DNA recombination</keyword>
<dbReference type="EMBL" id="CAJVPJ010000618">
    <property type="protein sequence ID" value="CAG8543244.1"/>
    <property type="molecule type" value="Genomic_DNA"/>
</dbReference>
<evidence type="ECO:0000256" key="3">
    <source>
        <dbReference type="ARBA" id="ARBA00010015"/>
    </source>
</evidence>
<evidence type="ECO:0000256" key="13">
    <source>
        <dbReference type="ARBA" id="ARBA00023254"/>
    </source>
</evidence>
<evidence type="ECO:0000256" key="6">
    <source>
        <dbReference type="ARBA" id="ARBA00022759"/>
    </source>
</evidence>
<dbReference type="EC" id="3.1.22.-" evidence="14"/>
<keyword evidence="13" id="KW-0469">Meiosis</keyword>
<evidence type="ECO:0000313" key="18">
    <source>
        <dbReference type="Proteomes" id="UP000789572"/>
    </source>
</evidence>
<reference evidence="17" key="1">
    <citation type="submission" date="2021-06" db="EMBL/GenBank/DDBJ databases">
        <authorList>
            <person name="Kallberg Y."/>
            <person name="Tangrot J."/>
            <person name="Rosling A."/>
        </authorList>
    </citation>
    <scope>NUCLEOTIDE SEQUENCE</scope>
    <source>
        <strain evidence="17">IA702</strain>
    </source>
</reference>
<dbReference type="GO" id="GO:0006308">
    <property type="term" value="P:DNA catabolic process"/>
    <property type="evidence" value="ECO:0007669"/>
    <property type="project" value="UniProtKB-UniRule"/>
</dbReference>
<evidence type="ECO:0000256" key="8">
    <source>
        <dbReference type="ARBA" id="ARBA00022801"/>
    </source>
</evidence>
<proteinExistence type="inferred from homology"/>
<dbReference type="GO" id="GO:0005634">
    <property type="term" value="C:nucleus"/>
    <property type="evidence" value="ECO:0007669"/>
    <property type="project" value="UniProtKB-SubCell"/>
</dbReference>
<dbReference type="InterPro" id="IPR036388">
    <property type="entry name" value="WH-like_DNA-bd_sf"/>
</dbReference>
<dbReference type="GO" id="GO:0008821">
    <property type="term" value="F:crossover junction DNA endonuclease activity"/>
    <property type="evidence" value="ECO:0007669"/>
    <property type="project" value="UniProtKB-UniRule"/>
</dbReference>
<dbReference type="GO" id="GO:0048476">
    <property type="term" value="C:Holliday junction resolvase complex"/>
    <property type="evidence" value="ECO:0007669"/>
    <property type="project" value="UniProtKB-UniRule"/>
</dbReference>
<evidence type="ECO:0000256" key="7">
    <source>
        <dbReference type="ARBA" id="ARBA00022763"/>
    </source>
</evidence>
<evidence type="ECO:0000256" key="11">
    <source>
        <dbReference type="ARBA" id="ARBA00023204"/>
    </source>
</evidence>
<dbReference type="InterPro" id="IPR006166">
    <property type="entry name" value="ERCC4_domain"/>
</dbReference>
<dbReference type="Proteomes" id="UP000789572">
    <property type="component" value="Unassembled WGS sequence"/>
</dbReference>
<dbReference type="GO" id="GO:0000727">
    <property type="term" value="P:double-strand break repair via break-induced replication"/>
    <property type="evidence" value="ECO:0007669"/>
    <property type="project" value="UniProtKB-UniRule"/>
</dbReference>
<dbReference type="Gene3D" id="1.10.150.110">
    <property type="entry name" value="DNA polymerase beta, N-terminal domain-like"/>
    <property type="match status" value="1"/>
</dbReference>
<sequence>MPRKAAPICGNPLYLQWIKEMMEEAGGVSNSKMYYAYKKAYDSMSKYPVPFNHPCEASILKGVGPKITKRLEERLRQYCADTGQAVPIRSDILKRAARPPPPPPPSSPPPPLPATPTKRTYVPQYRSGAYAILLTLFMAYGNGPYRASLTKPEIIRDATQFCDTSFDVPVAKTRNYTAWNGMKTLLEKDYVYKNGSPPRYKLTEAGLVIASRLVETAKKQGKELGPLAEKELVVTTVRVSLGANAEADDTSREVSVVSSFDRGAGSLAASLAKTVFPTRAVSPPGSLWESSANYADCGSLNHSVVPAPLLSYKASLSAKLTAVTSPPTVDPMVEQPGTLKSTADLSAHTVEPMIWQSAPLKQKATLSLPTVDPIIWQPGTFEVHIVLDTREIRQRQDRTYIQEKLEERGMTVSVRSLELGDVVWVARQKDSNSGDIVLDYILERKRMDDLVSSIKDGRFKEQKFRLHRGGVGQVIYLVEEFGREDAIEFGMQAVQTAISSTQVVDGFFLKLTTNVDQTIEYLVSLTKMLKKLYESAPLYIIPDSCLQYQTYLPLKTHLKELYPTRTYHISFLAYNELNSKSRNLTLRDVFAKMLMCTKGFSGDKAAEIIKRYSTPHSFYTALEKCQNNEARWKMISEECGNTFGVKKIGPVLSERIAKLWFEKKYADGE</sequence>
<dbReference type="FunFam" id="1.10.150.110:FF:000001">
    <property type="entry name" value="Putative Crossover junction endonuclease MUS81"/>
    <property type="match status" value="1"/>
</dbReference>
<dbReference type="PANTHER" id="PTHR13451">
    <property type="entry name" value="CLASS II CROSSOVER JUNCTION ENDONUCLEASE MUS81"/>
    <property type="match status" value="1"/>
</dbReference>
<dbReference type="CDD" id="cd21036">
    <property type="entry name" value="WH_MUS81"/>
    <property type="match status" value="1"/>
</dbReference>
<evidence type="ECO:0000256" key="5">
    <source>
        <dbReference type="ARBA" id="ARBA00022723"/>
    </source>
</evidence>
<dbReference type="SUPFAM" id="SSF47802">
    <property type="entry name" value="DNA polymerase beta, N-terminal domain-like"/>
    <property type="match status" value="1"/>
</dbReference>
<comment type="caution">
    <text evidence="17">The sequence shown here is derived from an EMBL/GenBank/DDBJ whole genome shotgun (WGS) entry which is preliminary data.</text>
</comment>
<gene>
    <name evidence="17" type="ORF">POCULU_LOCUS4644</name>
</gene>
<dbReference type="InterPro" id="IPR033309">
    <property type="entry name" value="Mus81"/>
</dbReference>
<comment type="subunit">
    <text evidence="14">Interacts with EME1.</text>
</comment>
<dbReference type="GO" id="GO:0031297">
    <property type="term" value="P:replication fork processing"/>
    <property type="evidence" value="ECO:0007669"/>
    <property type="project" value="UniProtKB-ARBA"/>
</dbReference>
<dbReference type="Gene3D" id="3.40.50.10130">
    <property type="match status" value="1"/>
</dbReference>
<dbReference type="CDD" id="cd20074">
    <property type="entry name" value="XPF_nuclease_Mus81"/>
    <property type="match status" value="1"/>
</dbReference>
<feature type="region of interest" description="Disordered" evidence="15">
    <location>
        <begin position="94"/>
        <end position="119"/>
    </location>
</feature>
<dbReference type="Gene3D" id="1.10.150.670">
    <property type="entry name" value="Crossover junction endonuclease EME1, DNA-binding domain"/>
    <property type="match status" value="1"/>
</dbReference>
<dbReference type="FunFam" id="3.40.50.10130:FF:000003">
    <property type="entry name" value="Crossover junction endonuclease MUS81"/>
    <property type="match status" value="1"/>
</dbReference>
<dbReference type="GO" id="GO:0048257">
    <property type="term" value="F:3'-flap endonuclease activity"/>
    <property type="evidence" value="ECO:0007669"/>
    <property type="project" value="TreeGrafter"/>
</dbReference>
<dbReference type="GO" id="GO:0000712">
    <property type="term" value="P:resolution of meiotic recombination intermediates"/>
    <property type="evidence" value="ECO:0007669"/>
    <property type="project" value="TreeGrafter"/>
</dbReference>
<comment type="subcellular location">
    <subcellularLocation>
        <location evidence="2 14">Nucleus</location>
    </subcellularLocation>
</comment>
<evidence type="ECO:0000313" key="17">
    <source>
        <dbReference type="EMBL" id="CAG8543244.1"/>
    </source>
</evidence>
<keyword evidence="9 14" id="KW-0460">Magnesium</keyword>
<dbReference type="PANTHER" id="PTHR13451:SF0">
    <property type="entry name" value="CROSSOVER JUNCTION ENDONUCLEASE MUS81"/>
    <property type="match status" value="1"/>
</dbReference>
<keyword evidence="4 14" id="KW-0540">Nuclease</keyword>
<dbReference type="OrthoDB" id="5963188at2759"/>